<evidence type="ECO:0000313" key="5">
    <source>
        <dbReference type="Proteomes" id="UP001187315"/>
    </source>
</evidence>
<dbReference type="Pfam" id="PF13895">
    <property type="entry name" value="Ig_2"/>
    <property type="match status" value="1"/>
</dbReference>
<feature type="transmembrane region" description="Helical" evidence="1">
    <location>
        <begin position="413"/>
        <end position="438"/>
    </location>
</feature>
<name>A0AA88SF85_TACVA</name>
<reference evidence="4" key="1">
    <citation type="submission" date="2023-08" db="EMBL/GenBank/DDBJ databases">
        <title>Pelteobagrus vachellii genome.</title>
        <authorList>
            <person name="Liu H."/>
        </authorList>
    </citation>
    <scope>NUCLEOTIDE SEQUENCE</scope>
    <source>
        <strain evidence="4">PRFRI_2022a</strain>
        <tissue evidence="4">Muscle</tissue>
    </source>
</reference>
<feature type="domain" description="Ig-like" evidence="3">
    <location>
        <begin position="143"/>
        <end position="232"/>
    </location>
</feature>
<evidence type="ECO:0000256" key="2">
    <source>
        <dbReference type="SAM" id="SignalP"/>
    </source>
</evidence>
<dbReference type="InterPro" id="IPR013783">
    <property type="entry name" value="Ig-like_fold"/>
</dbReference>
<proteinExistence type="predicted"/>
<dbReference type="SUPFAM" id="SSF48726">
    <property type="entry name" value="Immunoglobulin"/>
    <property type="match status" value="3"/>
</dbReference>
<evidence type="ECO:0000313" key="4">
    <source>
        <dbReference type="EMBL" id="KAK2831598.1"/>
    </source>
</evidence>
<gene>
    <name evidence="4" type="ORF">Q7C36_016684</name>
</gene>
<feature type="signal peptide" evidence="2">
    <location>
        <begin position="1"/>
        <end position="22"/>
    </location>
</feature>
<dbReference type="AlphaFoldDB" id="A0AA88SF85"/>
<comment type="caution">
    <text evidence="4">The sequence shown here is derived from an EMBL/GenBank/DDBJ whole genome shotgun (WGS) entry which is preliminary data.</text>
</comment>
<dbReference type="InterPro" id="IPR007110">
    <property type="entry name" value="Ig-like_dom"/>
</dbReference>
<evidence type="ECO:0000259" key="3">
    <source>
        <dbReference type="PROSITE" id="PS50835"/>
    </source>
</evidence>
<sequence>MSFSCWLLCIYSLWLKVSPAESKSWDAEVPQSVIGLEGSCVVIPCLFNYPGTDRQASQFTGIWSTVSNENVYHSTASKISKTFEHRTSLLGNLNQRNCSLKIDHLRHADSGQLMFRVEIADFDKYSFHQSKVSITIKDSPGQPTLSIPEEISSRKRVTASCIVYHSCPSNPPNFTWSHKGTVSTQSLQQTNGQWKMTSSLNFIPSKTDHKKALSCTAVFQGGKKGTDMTTLEVKYPPENVSVISKDSVAEGSTANMTCSSDSNPAPHTYHWFSEAGILLSEGHTFILKNVSRHIGTIYCAAINTEGHTNSSPTQLNVLYPPEIKAGLSCTLGASGMTCQFAIDSHPASEIKLWGADPSSELQTREEKHGTLTIVTLQVALGFSDTVHCQATNSQGNYTLNLQVPYNPEPNNSMLLYISYAATSIFVMIMIVGFSVWIIKRCRRTEAPLTLQPKMEMNASSQYEPKRKCTDLNPSYDGSEHVYGNMALDDPYAEEYPYEYASEYEETYANV</sequence>
<keyword evidence="2" id="KW-0732">Signal</keyword>
<feature type="domain" description="Ig-like" evidence="3">
    <location>
        <begin position="237"/>
        <end position="316"/>
    </location>
</feature>
<dbReference type="SMART" id="SM00409">
    <property type="entry name" value="IG"/>
    <property type="match status" value="3"/>
</dbReference>
<dbReference type="Gene3D" id="2.60.40.10">
    <property type="entry name" value="Immunoglobulins"/>
    <property type="match status" value="3"/>
</dbReference>
<dbReference type="InterPro" id="IPR036179">
    <property type="entry name" value="Ig-like_dom_sf"/>
</dbReference>
<organism evidence="4 5">
    <name type="scientific">Tachysurus vachellii</name>
    <name type="common">Darkbarbel catfish</name>
    <name type="synonym">Pelteobagrus vachellii</name>
    <dbReference type="NCBI Taxonomy" id="175792"/>
    <lineage>
        <taxon>Eukaryota</taxon>
        <taxon>Metazoa</taxon>
        <taxon>Chordata</taxon>
        <taxon>Craniata</taxon>
        <taxon>Vertebrata</taxon>
        <taxon>Euteleostomi</taxon>
        <taxon>Actinopterygii</taxon>
        <taxon>Neopterygii</taxon>
        <taxon>Teleostei</taxon>
        <taxon>Ostariophysi</taxon>
        <taxon>Siluriformes</taxon>
        <taxon>Bagridae</taxon>
        <taxon>Tachysurus</taxon>
    </lineage>
</organism>
<accession>A0AA88SF85</accession>
<evidence type="ECO:0000256" key="1">
    <source>
        <dbReference type="SAM" id="Phobius"/>
    </source>
</evidence>
<dbReference type="PANTHER" id="PTHR46484:SF1">
    <property type="entry name" value="SCHWANN CELL MYELIN PROTEIN-RELATED"/>
    <property type="match status" value="1"/>
</dbReference>
<keyword evidence="1" id="KW-0472">Membrane</keyword>
<keyword evidence="1" id="KW-1133">Transmembrane helix</keyword>
<dbReference type="PROSITE" id="PS50835">
    <property type="entry name" value="IG_LIKE"/>
    <property type="match status" value="2"/>
</dbReference>
<keyword evidence="1" id="KW-0812">Transmembrane</keyword>
<protein>
    <recommendedName>
        <fullName evidence="3">Ig-like domain-containing protein</fullName>
    </recommendedName>
</protein>
<dbReference type="Proteomes" id="UP001187315">
    <property type="component" value="Unassembled WGS sequence"/>
</dbReference>
<dbReference type="Pfam" id="PF24518">
    <property type="entry name" value="Ig_CD22"/>
    <property type="match status" value="1"/>
</dbReference>
<dbReference type="PANTHER" id="PTHR46484">
    <property type="entry name" value="SI:CH211-171H4.5-RELATED"/>
    <property type="match status" value="1"/>
</dbReference>
<dbReference type="EMBL" id="JAVHJS010000017">
    <property type="protein sequence ID" value="KAK2831598.1"/>
    <property type="molecule type" value="Genomic_DNA"/>
</dbReference>
<dbReference type="InterPro" id="IPR056386">
    <property type="entry name" value="Ig_CD22"/>
</dbReference>
<feature type="chain" id="PRO_5041680725" description="Ig-like domain-containing protein" evidence="2">
    <location>
        <begin position="23"/>
        <end position="510"/>
    </location>
</feature>
<dbReference type="InterPro" id="IPR003599">
    <property type="entry name" value="Ig_sub"/>
</dbReference>
<keyword evidence="5" id="KW-1185">Reference proteome</keyword>